<dbReference type="OrthoDB" id="8185598at2759"/>
<dbReference type="PANTHER" id="PTHR11008:SF14">
    <property type="entry name" value="CIRCADIAN CLOCK-CONTROLLED PROTEIN-LIKE PROTEIN"/>
    <property type="match status" value="1"/>
</dbReference>
<dbReference type="AlphaFoldDB" id="A0A7F5RF66"/>
<name>A0A7F5RF66_AGRPL</name>
<evidence type="ECO:0000256" key="4">
    <source>
        <dbReference type="SAM" id="SignalP"/>
    </source>
</evidence>
<dbReference type="PANTHER" id="PTHR11008">
    <property type="entry name" value="PROTEIN TAKEOUT-LIKE PROTEIN"/>
    <property type="match status" value="1"/>
</dbReference>
<dbReference type="FunCoup" id="A0A7F5RF66">
    <property type="interactions" value="53"/>
</dbReference>
<dbReference type="InterPro" id="IPR010562">
    <property type="entry name" value="Haemolymph_juvenile_hormone-bd"/>
</dbReference>
<feature type="signal peptide" evidence="4">
    <location>
        <begin position="1"/>
        <end position="19"/>
    </location>
</feature>
<feature type="chain" id="PRO_5028838572" evidence="4">
    <location>
        <begin position="20"/>
        <end position="245"/>
    </location>
</feature>
<dbReference type="FunFam" id="3.15.10.30:FF:000001">
    <property type="entry name" value="Takeout-like protein 1"/>
    <property type="match status" value="1"/>
</dbReference>
<proteinExistence type="inferred from homology"/>
<evidence type="ECO:0000313" key="5">
    <source>
        <dbReference type="Proteomes" id="UP000192223"/>
    </source>
</evidence>
<sequence length="245" mass="27719">MTTELYFGIIAVLFSVVFAKQDIPPFLHVCHRQDPELNQCFIAAGEEIRPYLVKGVPEYNIPSLEPLIMDQLISEDLSGIHIEAKDVKAWGCSKYFVRNNSVDVENQKYQLDVYLPELQIEAYYTVDGKLLLMPVKGEGPMKANITHVVTKVKLEGETFESNGERFLKYTSMVMKVTVGGGHVLFSNLFSGDKLLNDVINLTINNNFDAFLKELLPVIEKSLSAVFLDISNKIVNKFTFDQLFPM</sequence>
<dbReference type="Proteomes" id="UP000192223">
    <property type="component" value="Unplaced"/>
</dbReference>
<accession>A0A7F5RF66</accession>
<reference evidence="6" key="1">
    <citation type="submission" date="2025-08" db="UniProtKB">
        <authorList>
            <consortium name="RefSeq"/>
        </authorList>
    </citation>
    <scope>IDENTIFICATION</scope>
    <source>
        <tissue evidence="6">Entire body</tissue>
    </source>
</reference>
<evidence type="ECO:0000256" key="3">
    <source>
        <dbReference type="ARBA" id="ARBA00060902"/>
    </source>
</evidence>
<dbReference type="Pfam" id="PF06585">
    <property type="entry name" value="JHBP"/>
    <property type="match status" value="1"/>
</dbReference>
<dbReference type="SMART" id="SM00700">
    <property type="entry name" value="JHBP"/>
    <property type="match status" value="1"/>
</dbReference>
<gene>
    <name evidence="6" type="primary">LOC108734155</name>
</gene>
<dbReference type="InterPro" id="IPR038606">
    <property type="entry name" value="To_sf"/>
</dbReference>
<dbReference type="GO" id="GO:0005615">
    <property type="term" value="C:extracellular space"/>
    <property type="evidence" value="ECO:0007669"/>
    <property type="project" value="TreeGrafter"/>
</dbReference>
<organism evidence="5 6">
    <name type="scientific">Agrilus planipennis</name>
    <name type="common">Emerald ash borer</name>
    <name type="synonym">Agrilus marcopoli</name>
    <dbReference type="NCBI Taxonomy" id="224129"/>
    <lineage>
        <taxon>Eukaryota</taxon>
        <taxon>Metazoa</taxon>
        <taxon>Ecdysozoa</taxon>
        <taxon>Arthropoda</taxon>
        <taxon>Hexapoda</taxon>
        <taxon>Insecta</taxon>
        <taxon>Pterygota</taxon>
        <taxon>Neoptera</taxon>
        <taxon>Endopterygota</taxon>
        <taxon>Coleoptera</taxon>
        <taxon>Polyphaga</taxon>
        <taxon>Elateriformia</taxon>
        <taxon>Buprestoidea</taxon>
        <taxon>Buprestidae</taxon>
        <taxon>Agrilinae</taxon>
        <taxon>Agrilus</taxon>
    </lineage>
</organism>
<protein>
    <submittedName>
        <fullName evidence="6">Circadian clock-controlled protein isoform X1</fullName>
    </submittedName>
</protein>
<evidence type="ECO:0000256" key="2">
    <source>
        <dbReference type="ARBA" id="ARBA00023108"/>
    </source>
</evidence>
<comment type="similarity">
    <text evidence="3">Belongs to the TO family.</text>
</comment>
<keyword evidence="1 4" id="KW-0732">Signal</keyword>
<keyword evidence="5" id="KW-1185">Reference proteome</keyword>
<dbReference type="Gene3D" id="3.15.10.30">
    <property type="entry name" value="Haemolymph juvenile hormone binding protein"/>
    <property type="match status" value="1"/>
</dbReference>
<dbReference type="GeneID" id="108734155"/>
<dbReference type="KEGG" id="apln:108734155"/>
<dbReference type="GO" id="GO:0007623">
    <property type="term" value="P:circadian rhythm"/>
    <property type="evidence" value="ECO:0007669"/>
    <property type="project" value="UniProtKB-ARBA"/>
</dbReference>
<evidence type="ECO:0000256" key="1">
    <source>
        <dbReference type="ARBA" id="ARBA00022729"/>
    </source>
</evidence>
<keyword evidence="2" id="KW-0090">Biological rhythms</keyword>
<evidence type="ECO:0000313" key="6">
    <source>
        <dbReference type="RefSeq" id="XP_025834596.1"/>
    </source>
</evidence>
<dbReference type="RefSeq" id="XP_025834596.1">
    <property type="nucleotide sequence ID" value="XM_025978811.1"/>
</dbReference>
<dbReference type="InParanoid" id="A0A7F5RF66"/>